<keyword evidence="6 8" id="KW-0472">Membrane</keyword>
<feature type="region of interest" description="Disordered" evidence="7">
    <location>
        <begin position="1"/>
        <end position="22"/>
    </location>
</feature>
<feature type="transmembrane region" description="Helical" evidence="8">
    <location>
        <begin position="346"/>
        <end position="367"/>
    </location>
</feature>
<feature type="transmembrane region" description="Helical" evidence="8">
    <location>
        <begin position="155"/>
        <end position="172"/>
    </location>
</feature>
<feature type="transmembrane region" description="Helical" evidence="8">
    <location>
        <begin position="114"/>
        <end position="135"/>
    </location>
</feature>
<feature type="domain" description="Amino acid transporter transmembrane" evidence="9">
    <location>
        <begin position="35"/>
        <end position="426"/>
    </location>
</feature>
<organism evidence="10 11">
    <name type="scientific">Brassica campestris</name>
    <name type="common">Field mustard</name>
    <dbReference type="NCBI Taxonomy" id="3711"/>
    <lineage>
        <taxon>Eukaryota</taxon>
        <taxon>Viridiplantae</taxon>
        <taxon>Streptophyta</taxon>
        <taxon>Embryophyta</taxon>
        <taxon>Tracheophyta</taxon>
        <taxon>Spermatophyta</taxon>
        <taxon>Magnoliopsida</taxon>
        <taxon>eudicotyledons</taxon>
        <taxon>Gunneridae</taxon>
        <taxon>Pentapetalae</taxon>
        <taxon>rosids</taxon>
        <taxon>malvids</taxon>
        <taxon>Brassicales</taxon>
        <taxon>Brassicaceae</taxon>
        <taxon>Brassiceae</taxon>
        <taxon>Brassica</taxon>
    </lineage>
</organism>
<feature type="compositionally biased region" description="Polar residues" evidence="7">
    <location>
        <begin position="1"/>
        <end position="14"/>
    </location>
</feature>
<protein>
    <recommendedName>
        <fullName evidence="9">Amino acid transporter transmembrane domain-containing protein</fullName>
    </recommendedName>
</protein>
<feature type="transmembrane region" description="Helical" evidence="8">
    <location>
        <begin position="225"/>
        <end position="244"/>
    </location>
</feature>
<keyword evidence="4" id="KW-0029">Amino-acid transport</keyword>
<evidence type="ECO:0000256" key="4">
    <source>
        <dbReference type="ARBA" id="ARBA00022970"/>
    </source>
</evidence>
<gene>
    <name evidence="10" type="ORF">BRARA_I03620</name>
</gene>
<evidence type="ECO:0000256" key="3">
    <source>
        <dbReference type="ARBA" id="ARBA00022692"/>
    </source>
</evidence>
<evidence type="ECO:0000256" key="7">
    <source>
        <dbReference type="SAM" id="MobiDB-lite"/>
    </source>
</evidence>
<feature type="transmembrane region" description="Helical" evidence="8">
    <location>
        <begin position="66"/>
        <end position="85"/>
    </location>
</feature>
<dbReference type="PANTHER" id="PTHR48017">
    <property type="entry name" value="OS05G0424000 PROTEIN-RELATED"/>
    <property type="match status" value="1"/>
</dbReference>
<dbReference type="Pfam" id="PF01490">
    <property type="entry name" value="Aa_trans"/>
    <property type="match status" value="1"/>
</dbReference>
<evidence type="ECO:0000256" key="6">
    <source>
        <dbReference type="ARBA" id="ARBA00023136"/>
    </source>
</evidence>
<dbReference type="Proteomes" id="UP000264353">
    <property type="component" value="Chromosome A9"/>
</dbReference>
<evidence type="ECO:0000259" key="9">
    <source>
        <dbReference type="Pfam" id="PF01490"/>
    </source>
</evidence>
<keyword evidence="3 8" id="KW-0812">Transmembrane</keyword>
<sequence length="449" mass="50178">MNIPSPSNQIQNQDLAEDHQPFDPEDRLQITASKNSSWYYPAFRNVTAIVGAGVLGLPYAMSQLGWGPGVVVLILSWAITLYTLWQMIEMHEMFEGQRFNTYQELGQAAFGENLGLYIIVPLQLLLETSACIVYMVTGAELLKKVHQISCTKMTIQHFILIFSSSQFVLSLFKNVNSISGVSLVAASMSVSYSTISWVASLAKYIPDSVEYGYKKRTNSVPLELLSALGMVAFAYGGHNVVFEIQATIPSTPRNPSKQLMWKGAIVAYVIVAFCYFPVALVGYMTFGNNVEENIFTSLHHPKALIILVNMLVFIHFLGISYQVYAMPVFDMIESVMVKKWLFTPTLLLRTSIRWTFVVVTMGVAVALPHFSALLSFFGGFLFAPTTYIIPCIIWLILKKPKRFRLSWCINWICIILGVLLMIIASLGGLAKLVYEVKHDALPNSNCTIT</sequence>
<feature type="transmembrane region" description="Helical" evidence="8">
    <location>
        <begin position="265"/>
        <end position="284"/>
    </location>
</feature>
<dbReference type="EMBL" id="CM010636">
    <property type="protein sequence ID" value="RID46986.1"/>
    <property type="molecule type" value="Genomic_DNA"/>
</dbReference>
<comment type="subcellular location">
    <subcellularLocation>
        <location evidence="1">Membrane</location>
    </subcellularLocation>
</comment>
<keyword evidence="5 8" id="KW-1133">Transmembrane helix</keyword>
<feature type="transmembrane region" description="Helical" evidence="8">
    <location>
        <begin position="373"/>
        <end position="397"/>
    </location>
</feature>
<dbReference type="AlphaFoldDB" id="A0A397Y8Q0"/>
<feature type="transmembrane region" description="Helical" evidence="8">
    <location>
        <begin position="184"/>
        <end position="205"/>
    </location>
</feature>
<feature type="transmembrane region" description="Helical" evidence="8">
    <location>
        <begin position="42"/>
        <end position="60"/>
    </location>
</feature>
<dbReference type="GO" id="GO:0006865">
    <property type="term" value="P:amino acid transport"/>
    <property type="evidence" value="ECO:0007669"/>
    <property type="project" value="UniProtKB-KW"/>
</dbReference>
<feature type="transmembrane region" description="Helical" evidence="8">
    <location>
        <begin position="409"/>
        <end position="434"/>
    </location>
</feature>
<dbReference type="Gene3D" id="1.20.1740.10">
    <property type="entry name" value="Amino acid/polyamine transporter I"/>
    <property type="match status" value="1"/>
</dbReference>
<dbReference type="GO" id="GO:0016020">
    <property type="term" value="C:membrane"/>
    <property type="evidence" value="ECO:0007669"/>
    <property type="project" value="UniProtKB-SubCell"/>
</dbReference>
<dbReference type="InterPro" id="IPR013057">
    <property type="entry name" value="AA_transpt_TM"/>
</dbReference>
<evidence type="ECO:0000256" key="8">
    <source>
        <dbReference type="SAM" id="Phobius"/>
    </source>
</evidence>
<evidence type="ECO:0000256" key="1">
    <source>
        <dbReference type="ARBA" id="ARBA00004370"/>
    </source>
</evidence>
<evidence type="ECO:0000313" key="11">
    <source>
        <dbReference type="Proteomes" id="UP000264353"/>
    </source>
</evidence>
<keyword evidence="2" id="KW-0813">Transport</keyword>
<proteinExistence type="predicted"/>
<reference evidence="10 11" key="1">
    <citation type="submission" date="2018-06" db="EMBL/GenBank/DDBJ databases">
        <title>WGS assembly of Brassica rapa FPsc.</title>
        <authorList>
            <person name="Bowman J."/>
            <person name="Kohchi T."/>
            <person name="Yamato K."/>
            <person name="Jenkins J."/>
            <person name="Shu S."/>
            <person name="Ishizaki K."/>
            <person name="Yamaoka S."/>
            <person name="Nishihama R."/>
            <person name="Nakamura Y."/>
            <person name="Berger F."/>
            <person name="Adam C."/>
            <person name="Aki S."/>
            <person name="Althoff F."/>
            <person name="Araki T."/>
            <person name="Arteaga-Vazquez M."/>
            <person name="Balasubrmanian S."/>
            <person name="Bauer D."/>
            <person name="Boehm C."/>
            <person name="Briginshaw L."/>
            <person name="Caballero-Perez J."/>
            <person name="Catarino B."/>
            <person name="Chen F."/>
            <person name="Chiyoda S."/>
            <person name="Chovatia M."/>
            <person name="Davies K."/>
            <person name="Delmans M."/>
            <person name="Demura T."/>
            <person name="Dierschke T."/>
            <person name="Dolan L."/>
            <person name="Dorantes-Acosta A."/>
            <person name="Eklund D."/>
            <person name="Florent S."/>
            <person name="Flores-Sandoval E."/>
            <person name="Fujiyama A."/>
            <person name="Fukuzawa H."/>
            <person name="Galik B."/>
            <person name="Grimanelli D."/>
            <person name="Grimwood J."/>
            <person name="Grossniklaus U."/>
            <person name="Hamada T."/>
            <person name="Haseloff J."/>
            <person name="Hetherington A."/>
            <person name="Higo A."/>
            <person name="Hirakawa Y."/>
            <person name="Hundley H."/>
            <person name="Ikeda Y."/>
            <person name="Inoue K."/>
            <person name="Inoue S."/>
            <person name="Ishida S."/>
            <person name="Jia Q."/>
            <person name="Kakita M."/>
            <person name="Kanazawa T."/>
            <person name="Kawai Y."/>
            <person name="Kawashima T."/>
            <person name="Kennedy M."/>
            <person name="Kinose K."/>
            <person name="Kinoshita T."/>
            <person name="Kohara Y."/>
            <person name="Koide E."/>
            <person name="Komatsu K."/>
            <person name="Kopischke S."/>
            <person name="Kubo M."/>
            <person name="Kyozuka J."/>
            <person name="Lagercrantz U."/>
            <person name="Lin S."/>
            <person name="Lindquist E."/>
            <person name="Lipzen A."/>
            <person name="Lu C."/>
            <person name="Luna E."/>
            <person name="Martienssen R."/>
            <person name="Minamino N."/>
            <person name="Mizutani M."/>
            <person name="Mizutani M."/>
            <person name="Mochizuki N."/>
            <person name="Monte I."/>
            <person name="Mosher R."/>
            <person name="Nagasaki H."/>
            <person name="Nakagami H."/>
            <person name="Naramoto S."/>
            <person name="Nishitani K."/>
            <person name="Ohtani M."/>
            <person name="Okamoto T."/>
            <person name="Okumura M."/>
            <person name="Phillips J."/>
            <person name="Pollak B."/>
            <person name="Reinders A."/>
            <person name="Roevekamp M."/>
            <person name="Sano R."/>
            <person name="Sawa S."/>
            <person name="Schmid M."/>
            <person name="Shirakawa M."/>
            <person name="Solano R."/>
            <person name="Spunde A."/>
            <person name="Suetsugu N."/>
            <person name="Sugano S."/>
            <person name="Sugiyama A."/>
            <person name="Sun R."/>
            <person name="Suzuki Y."/>
            <person name="Takenaka M."/>
            <person name="Takezawa D."/>
            <person name="Tomogane H."/>
            <person name="Tsuzuki M."/>
            <person name="Ueda T."/>
            <person name="Umeda M."/>
            <person name="Ward J."/>
            <person name="Watanabe Y."/>
            <person name="Yazaki K."/>
            <person name="Yokoyama R."/>
            <person name="Yoshitake Y."/>
            <person name="Yotsui I."/>
            <person name="Zachgo S."/>
            <person name="Schmutz J."/>
        </authorList>
    </citation>
    <scope>NUCLEOTIDE SEQUENCE [LARGE SCALE GENOMIC DNA]</scope>
    <source>
        <strain evidence="11">cv. B-3</strain>
    </source>
</reference>
<evidence type="ECO:0000313" key="10">
    <source>
        <dbReference type="EMBL" id="RID46986.1"/>
    </source>
</evidence>
<feature type="transmembrane region" description="Helical" evidence="8">
    <location>
        <begin position="304"/>
        <end position="325"/>
    </location>
</feature>
<accession>A0A397Y8Q0</accession>
<name>A0A397Y8Q0_BRACM</name>
<evidence type="ECO:0000256" key="2">
    <source>
        <dbReference type="ARBA" id="ARBA00022448"/>
    </source>
</evidence>
<evidence type="ECO:0000256" key="5">
    <source>
        <dbReference type="ARBA" id="ARBA00022989"/>
    </source>
</evidence>